<dbReference type="Pfam" id="PF01636">
    <property type="entry name" value="APH"/>
    <property type="match status" value="1"/>
</dbReference>
<dbReference type="SUPFAM" id="SSF56112">
    <property type="entry name" value="Protein kinase-like (PK-like)"/>
    <property type="match status" value="1"/>
</dbReference>
<protein>
    <submittedName>
        <fullName evidence="2">Phosphotransferase</fullName>
    </submittedName>
</protein>
<keyword evidence="3" id="KW-1185">Reference proteome</keyword>
<accession>A0ABX1FNC4</accession>
<dbReference type="Gene3D" id="3.30.200.20">
    <property type="entry name" value="Phosphorylase Kinase, domain 1"/>
    <property type="match status" value="1"/>
</dbReference>
<dbReference type="InterPro" id="IPR002575">
    <property type="entry name" value="Aminoglycoside_PTrfase"/>
</dbReference>
<evidence type="ECO:0000313" key="3">
    <source>
        <dbReference type="Proteomes" id="UP001515943"/>
    </source>
</evidence>
<dbReference type="Gene3D" id="3.90.1200.10">
    <property type="match status" value="1"/>
</dbReference>
<dbReference type="RefSeq" id="WP_167976674.1">
    <property type="nucleotide sequence ID" value="NZ_VSRL01000104.1"/>
</dbReference>
<gene>
    <name evidence="2" type="ORF">FXN61_25725</name>
</gene>
<proteinExistence type="predicted"/>
<dbReference type="PANTHER" id="PTHR21310">
    <property type="entry name" value="AMINOGLYCOSIDE PHOSPHOTRANSFERASE-RELATED-RELATED"/>
    <property type="match status" value="1"/>
</dbReference>
<evidence type="ECO:0000313" key="2">
    <source>
        <dbReference type="EMBL" id="NKE60013.1"/>
    </source>
</evidence>
<evidence type="ECO:0000259" key="1">
    <source>
        <dbReference type="Pfam" id="PF01636"/>
    </source>
</evidence>
<organism evidence="2 3">
    <name type="scientific">Lentzea indica</name>
    <dbReference type="NCBI Taxonomy" id="2604800"/>
    <lineage>
        <taxon>Bacteria</taxon>
        <taxon>Bacillati</taxon>
        <taxon>Actinomycetota</taxon>
        <taxon>Actinomycetes</taxon>
        <taxon>Pseudonocardiales</taxon>
        <taxon>Pseudonocardiaceae</taxon>
        <taxon>Lentzea</taxon>
    </lineage>
</organism>
<comment type="caution">
    <text evidence="2">The sequence shown here is derived from an EMBL/GenBank/DDBJ whole genome shotgun (WGS) entry which is preliminary data.</text>
</comment>
<dbReference type="InterPro" id="IPR051678">
    <property type="entry name" value="AGP_Transferase"/>
</dbReference>
<sequence>MTDLRELAAGMGLRPAGFAGSGADFLVLHAMDDDGVGWILRAPRREWPMKRMGPERALLGLIADRVPVAVPRWLPEVEHVAVYRELPGDVPEVPPEQYFEDIARFLAVLHAVPQEEAARTGIEVRQPGEIRETIARKIHRARTELGLPDALWHHWQEWLGDDEPWPPRSLLVHADIKPANTLVHDGALSGVIDWTDSLVGDPGADFRRLVQRFGRLDELLDAYERHGGTTWPGMRRHVEERIRMAPVDSGLYGIDSGQDHYVRTALERLALLPPPGA</sequence>
<dbReference type="PANTHER" id="PTHR21310:SF15">
    <property type="entry name" value="AMINOGLYCOSIDE PHOSPHOTRANSFERASE DOMAIN-CONTAINING PROTEIN"/>
    <property type="match status" value="1"/>
</dbReference>
<dbReference type="Proteomes" id="UP001515943">
    <property type="component" value="Unassembled WGS sequence"/>
</dbReference>
<dbReference type="EMBL" id="VSRL01000104">
    <property type="protein sequence ID" value="NKE60013.1"/>
    <property type="molecule type" value="Genomic_DNA"/>
</dbReference>
<reference evidence="2 3" key="1">
    <citation type="submission" date="2019-08" db="EMBL/GenBank/DDBJ databases">
        <title>Lentzea from Indian Himalayas.</title>
        <authorList>
            <person name="Mandal S."/>
            <person name="Mallick Gupta A."/>
            <person name="Maiti P.K."/>
            <person name="Sarkar J."/>
            <person name="Mandal S."/>
        </authorList>
    </citation>
    <scope>NUCLEOTIDE SEQUENCE [LARGE SCALE GENOMIC DNA]</scope>
    <source>
        <strain evidence="2 3">PSKA42</strain>
    </source>
</reference>
<feature type="domain" description="Aminoglycoside phosphotransferase" evidence="1">
    <location>
        <begin position="20"/>
        <end position="235"/>
    </location>
</feature>
<dbReference type="InterPro" id="IPR011009">
    <property type="entry name" value="Kinase-like_dom_sf"/>
</dbReference>
<name>A0ABX1FNC4_9PSEU</name>